<keyword evidence="2 3" id="KW-0040">ANK repeat</keyword>
<evidence type="ECO:0000313" key="6">
    <source>
        <dbReference type="Proteomes" id="UP001501353"/>
    </source>
</evidence>
<gene>
    <name evidence="5" type="ORF">GCM10022212_03720</name>
</gene>
<feature type="repeat" description="ANK" evidence="3">
    <location>
        <begin position="287"/>
        <end position="320"/>
    </location>
</feature>
<dbReference type="EMBL" id="BAAAZE010000002">
    <property type="protein sequence ID" value="GAA4013015.1"/>
    <property type="molecule type" value="Genomic_DNA"/>
</dbReference>
<dbReference type="PANTHER" id="PTHR24123:SF33">
    <property type="entry name" value="PROTEIN HOS4"/>
    <property type="match status" value="1"/>
</dbReference>
<feature type="compositionally biased region" description="Polar residues" evidence="4">
    <location>
        <begin position="1"/>
        <end position="14"/>
    </location>
</feature>
<proteinExistence type="predicted"/>
<dbReference type="Pfam" id="PF12796">
    <property type="entry name" value="Ank_2"/>
    <property type="match status" value="2"/>
</dbReference>
<accession>A0ABP7SKH6</accession>
<sequence length="809" mass="88626">MTSTPADAGSSASTPPDEASRNTRVRLQPPQQAERRGLSCTIGNQDRRDGNGLSALHRAIQAQDSATVRALLRLRADPNLRLPDQLTPLMLAASLGQREVVQALLEDRRLNVEARCPRSATALHHAARNGHTDIVRLLVDRGCDCRAARPNGFNALHIAAFQGHAGAVAVLMDAMPGQWNTWAHNGYSALHLATRGGHSGVISTMASQHAMDINQLTSFGYTALQLAAKMGHTRVIEAILGAPDVDVNAQTANHKTALQIAADLGHEQSVGALVGAAGIDVNRLHGGFDAALHLAAKSGHMQVLEKLLDTPGIDVNLSDQTGITALLLCSARVGIAPKEEVALRLLDHPDTDPNGAILLLGTSRRVLDYFRRKAGAPPTLSDRDFKIEELERWTHFKPRTGTPCRYATSITNAYLGKLLLDSSMEHPSAPAGARRDLDIKDAAFRLTLALEQSLQFHRGYSRQARECALLLLQAAPPEPQADPDQAHHYHNQFLIGGIAYPRSEIEDIAQAQGNYALEGELNNIAQQGWHANVHRPGFLLRGRDILTRLQERDTASLPMEDAIATINRCIGARATDAIANRRIQSALLDIEPTHAQRLQPVSDAARVHMASWISSQPEFDRAALQHAWRARLMFSGVQQTLSQDTEVDEDGLTITAPETLRLLQAHIQSLRDSTWPADRTCAGQLQDAVLERLYDIGNESRVCNTGCVQRLLDAPAGIDATLMAREPHDRAIFNEILRIGGIVNRAFDDQYLECDQGVFGDEDRLKYDEHAGTVRKDILRATTIDELVRRRGWRQPQVEAQLRTVLDAL</sequence>
<dbReference type="Gene3D" id="1.25.40.20">
    <property type="entry name" value="Ankyrin repeat-containing domain"/>
    <property type="match status" value="2"/>
</dbReference>
<organism evidence="5 6">
    <name type="scientific">Actimicrobium antarcticum</name>
    <dbReference type="NCBI Taxonomy" id="1051899"/>
    <lineage>
        <taxon>Bacteria</taxon>
        <taxon>Pseudomonadati</taxon>
        <taxon>Pseudomonadota</taxon>
        <taxon>Betaproteobacteria</taxon>
        <taxon>Burkholderiales</taxon>
        <taxon>Oxalobacteraceae</taxon>
        <taxon>Actimicrobium</taxon>
    </lineage>
</organism>
<dbReference type="PANTHER" id="PTHR24123">
    <property type="entry name" value="ANKYRIN REPEAT-CONTAINING"/>
    <property type="match status" value="1"/>
</dbReference>
<dbReference type="SUPFAM" id="SSF48403">
    <property type="entry name" value="Ankyrin repeat"/>
    <property type="match status" value="1"/>
</dbReference>
<evidence type="ECO:0000313" key="5">
    <source>
        <dbReference type="EMBL" id="GAA4013015.1"/>
    </source>
</evidence>
<dbReference type="Pfam" id="PF00023">
    <property type="entry name" value="Ank"/>
    <property type="match status" value="1"/>
</dbReference>
<dbReference type="InterPro" id="IPR002110">
    <property type="entry name" value="Ankyrin_rpt"/>
</dbReference>
<keyword evidence="1" id="KW-0677">Repeat</keyword>
<dbReference type="InterPro" id="IPR036770">
    <property type="entry name" value="Ankyrin_rpt-contain_sf"/>
</dbReference>
<dbReference type="PROSITE" id="PS50088">
    <property type="entry name" value="ANK_REPEAT"/>
    <property type="match status" value="3"/>
</dbReference>
<protein>
    <submittedName>
        <fullName evidence="5">Uncharacterized protein</fullName>
    </submittedName>
</protein>
<keyword evidence="6" id="KW-1185">Reference proteome</keyword>
<feature type="region of interest" description="Disordered" evidence="4">
    <location>
        <begin position="1"/>
        <end position="46"/>
    </location>
</feature>
<evidence type="ECO:0000256" key="2">
    <source>
        <dbReference type="ARBA" id="ARBA00023043"/>
    </source>
</evidence>
<name>A0ABP7SKH6_9BURK</name>
<dbReference type="Pfam" id="PF13637">
    <property type="entry name" value="Ank_4"/>
    <property type="match status" value="1"/>
</dbReference>
<dbReference type="Proteomes" id="UP001501353">
    <property type="component" value="Unassembled WGS sequence"/>
</dbReference>
<comment type="caution">
    <text evidence="5">The sequence shown here is derived from an EMBL/GenBank/DDBJ whole genome shotgun (WGS) entry which is preliminary data.</text>
</comment>
<dbReference type="PROSITE" id="PS50297">
    <property type="entry name" value="ANK_REP_REGION"/>
    <property type="match status" value="2"/>
</dbReference>
<dbReference type="InterPro" id="IPR051165">
    <property type="entry name" value="Multifunctional_ANK_Repeat"/>
</dbReference>
<evidence type="ECO:0000256" key="1">
    <source>
        <dbReference type="ARBA" id="ARBA00022737"/>
    </source>
</evidence>
<reference evidence="6" key="1">
    <citation type="journal article" date="2019" name="Int. J. Syst. Evol. Microbiol.">
        <title>The Global Catalogue of Microorganisms (GCM) 10K type strain sequencing project: providing services to taxonomists for standard genome sequencing and annotation.</title>
        <authorList>
            <consortium name="The Broad Institute Genomics Platform"/>
            <consortium name="The Broad Institute Genome Sequencing Center for Infectious Disease"/>
            <person name="Wu L."/>
            <person name="Ma J."/>
        </authorList>
    </citation>
    <scope>NUCLEOTIDE SEQUENCE [LARGE SCALE GENOMIC DNA]</scope>
    <source>
        <strain evidence="6">JCM 16673</strain>
    </source>
</reference>
<feature type="repeat" description="ANK" evidence="3">
    <location>
        <begin position="51"/>
        <end position="83"/>
    </location>
</feature>
<feature type="repeat" description="ANK" evidence="3">
    <location>
        <begin position="118"/>
        <end position="150"/>
    </location>
</feature>
<dbReference type="SMART" id="SM00248">
    <property type="entry name" value="ANK"/>
    <property type="match status" value="9"/>
</dbReference>
<evidence type="ECO:0000256" key="4">
    <source>
        <dbReference type="SAM" id="MobiDB-lite"/>
    </source>
</evidence>
<evidence type="ECO:0000256" key="3">
    <source>
        <dbReference type="PROSITE-ProRule" id="PRU00023"/>
    </source>
</evidence>